<comment type="caution">
    <text evidence="1">The sequence shown here is derived from an EMBL/GenBank/DDBJ whole genome shotgun (WGS) entry which is preliminary data.</text>
</comment>
<dbReference type="AlphaFoldDB" id="A0A645A9E0"/>
<dbReference type="EMBL" id="VSSQ01012628">
    <property type="protein sequence ID" value="MPM49677.1"/>
    <property type="molecule type" value="Genomic_DNA"/>
</dbReference>
<evidence type="ECO:0000313" key="1">
    <source>
        <dbReference type="EMBL" id="MPM49677.1"/>
    </source>
</evidence>
<sequence>MTFANAVVEPVLSLLHLLNRIFYNRKLLIQLFGGKVRHINLTLHSVKGSRVNIGRIFDTVEPGNQVVYCVVNTHDWRGHLVNQSDCRCYTLHFHAPFFMKKRKQ</sequence>
<gene>
    <name evidence="1" type="ORF">SDC9_96407</name>
</gene>
<accession>A0A645A9E0</accession>
<protein>
    <submittedName>
        <fullName evidence="1">Uncharacterized protein</fullName>
    </submittedName>
</protein>
<proteinExistence type="predicted"/>
<reference evidence="1" key="1">
    <citation type="submission" date="2019-08" db="EMBL/GenBank/DDBJ databases">
        <authorList>
            <person name="Kucharzyk K."/>
            <person name="Murdoch R.W."/>
            <person name="Higgins S."/>
            <person name="Loffler F."/>
        </authorList>
    </citation>
    <scope>NUCLEOTIDE SEQUENCE</scope>
</reference>
<name>A0A645A9E0_9ZZZZ</name>
<organism evidence="1">
    <name type="scientific">bioreactor metagenome</name>
    <dbReference type="NCBI Taxonomy" id="1076179"/>
    <lineage>
        <taxon>unclassified sequences</taxon>
        <taxon>metagenomes</taxon>
        <taxon>ecological metagenomes</taxon>
    </lineage>
</organism>